<evidence type="ECO:0000313" key="1">
    <source>
        <dbReference type="EMBL" id="OBZ76543.1"/>
    </source>
</evidence>
<organism evidence="1 2">
    <name type="scientific">Grifola frondosa</name>
    <name type="common">Maitake</name>
    <name type="synonym">Polyporus frondosus</name>
    <dbReference type="NCBI Taxonomy" id="5627"/>
    <lineage>
        <taxon>Eukaryota</taxon>
        <taxon>Fungi</taxon>
        <taxon>Dikarya</taxon>
        <taxon>Basidiomycota</taxon>
        <taxon>Agaricomycotina</taxon>
        <taxon>Agaricomycetes</taxon>
        <taxon>Polyporales</taxon>
        <taxon>Grifolaceae</taxon>
        <taxon>Grifola</taxon>
    </lineage>
</organism>
<dbReference type="Proteomes" id="UP000092993">
    <property type="component" value="Unassembled WGS sequence"/>
</dbReference>
<keyword evidence="2" id="KW-1185">Reference proteome</keyword>
<proteinExistence type="predicted"/>
<reference evidence="1 2" key="1">
    <citation type="submission" date="2016-03" db="EMBL/GenBank/DDBJ databases">
        <title>Whole genome sequencing of Grifola frondosa 9006-11.</title>
        <authorList>
            <person name="Min B."/>
            <person name="Park H."/>
            <person name="Kim J.-G."/>
            <person name="Cho H."/>
            <person name="Oh Y.-L."/>
            <person name="Kong W.-S."/>
            <person name="Choi I.-G."/>
        </authorList>
    </citation>
    <scope>NUCLEOTIDE SEQUENCE [LARGE SCALE GENOMIC DNA]</scope>
    <source>
        <strain evidence="1 2">9006-11</strain>
    </source>
</reference>
<evidence type="ECO:0000313" key="2">
    <source>
        <dbReference type="Proteomes" id="UP000092993"/>
    </source>
</evidence>
<accession>A0A1C7MI58</accession>
<dbReference type="OMA" id="HGAYRNM"/>
<dbReference type="EMBL" id="LUGG01000003">
    <property type="protein sequence ID" value="OBZ76543.1"/>
    <property type="molecule type" value="Genomic_DNA"/>
</dbReference>
<dbReference type="AlphaFoldDB" id="A0A1C7MI58"/>
<protein>
    <submittedName>
        <fullName evidence="1">Uncharacterized protein</fullName>
    </submittedName>
</protein>
<dbReference type="OrthoDB" id="2570975at2759"/>
<name>A0A1C7MI58_GRIFR</name>
<sequence>MGAIRHARAKQRDSLRLRGDKRDDVRRIIVVSAKRRARRSLAIARFTVSRAPVTTAEEVAAFMTTPLPPAPPHSPIPIATISSYHLLPKMLSKPDIPEIDKEKLAAFEPSYAKMDLMSLKMILVSLGPRMFPVFKIVISDPPKRALRRKLLPVLMADSGLATSPTHAFAIYQTTRLPPLGDPARTLNTLFRRRKAKILVGHAEHFATFCSRIPALPRPDLFFKFLKPPTETSGAVTAVRMPVIPLAVPDPDAFDHLQQYFYSMLNRNLLFRLIPHDLRIPDGANLTDDERTKRYIEELGATCTVTQLAKYARTVYGLYQNAIALGISHDGLWHTIDYAWNSLTGAMRVAAERGAA</sequence>
<gene>
    <name evidence="1" type="ORF">A0H81_03142</name>
</gene>
<comment type="caution">
    <text evidence="1">The sequence shown here is derived from an EMBL/GenBank/DDBJ whole genome shotgun (WGS) entry which is preliminary data.</text>
</comment>